<evidence type="ECO:0000313" key="2">
    <source>
        <dbReference type="EMBL" id="PIO36346.1"/>
    </source>
</evidence>
<evidence type="ECO:0000256" key="1">
    <source>
        <dbReference type="SAM" id="MobiDB-lite"/>
    </source>
</evidence>
<dbReference type="OrthoDB" id="10258955at2759"/>
<reference evidence="3" key="1">
    <citation type="journal article" date="2017" name="Nat. Commun.">
        <title>The North American bullfrog draft genome provides insight into hormonal regulation of long noncoding RNA.</title>
        <authorList>
            <person name="Hammond S.A."/>
            <person name="Warren R.L."/>
            <person name="Vandervalk B.P."/>
            <person name="Kucuk E."/>
            <person name="Khan H."/>
            <person name="Gibb E.A."/>
            <person name="Pandoh P."/>
            <person name="Kirk H."/>
            <person name="Zhao Y."/>
            <person name="Jones M."/>
            <person name="Mungall A.J."/>
            <person name="Coope R."/>
            <person name="Pleasance S."/>
            <person name="Moore R.A."/>
            <person name="Holt R.A."/>
            <person name="Round J.M."/>
            <person name="Ohora S."/>
            <person name="Walle B.V."/>
            <person name="Veldhoen N."/>
            <person name="Helbing C.C."/>
            <person name="Birol I."/>
        </authorList>
    </citation>
    <scope>NUCLEOTIDE SEQUENCE [LARGE SCALE GENOMIC DNA]</scope>
</reference>
<evidence type="ECO:0000313" key="3">
    <source>
        <dbReference type="Proteomes" id="UP000228934"/>
    </source>
</evidence>
<dbReference type="AlphaFoldDB" id="A0A2G9S871"/>
<dbReference type="Proteomes" id="UP000228934">
    <property type="component" value="Unassembled WGS sequence"/>
</dbReference>
<sequence length="75" mass="8224">MREADGHNRHRPLAIACTSVSTGVCVCKHTNPCAVRGEEPYNFFLRRNQSDDSGLRGSRRIVNPPGGRSNITSLS</sequence>
<feature type="region of interest" description="Disordered" evidence="1">
    <location>
        <begin position="48"/>
        <end position="75"/>
    </location>
</feature>
<gene>
    <name evidence="2" type="ORF">AB205_0134930</name>
</gene>
<proteinExistence type="predicted"/>
<protein>
    <submittedName>
        <fullName evidence="2">Uncharacterized protein</fullName>
    </submittedName>
</protein>
<keyword evidence="3" id="KW-1185">Reference proteome</keyword>
<name>A0A2G9S871_AQUCT</name>
<dbReference type="EMBL" id="KV925370">
    <property type="protein sequence ID" value="PIO36346.1"/>
    <property type="molecule type" value="Genomic_DNA"/>
</dbReference>
<accession>A0A2G9S871</accession>
<organism evidence="2 3">
    <name type="scientific">Aquarana catesbeiana</name>
    <name type="common">American bullfrog</name>
    <name type="synonym">Rana catesbeiana</name>
    <dbReference type="NCBI Taxonomy" id="8400"/>
    <lineage>
        <taxon>Eukaryota</taxon>
        <taxon>Metazoa</taxon>
        <taxon>Chordata</taxon>
        <taxon>Craniata</taxon>
        <taxon>Vertebrata</taxon>
        <taxon>Euteleostomi</taxon>
        <taxon>Amphibia</taxon>
        <taxon>Batrachia</taxon>
        <taxon>Anura</taxon>
        <taxon>Neobatrachia</taxon>
        <taxon>Ranoidea</taxon>
        <taxon>Ranidae</taxon>
        <taxon>Aquarana</taxon>
    </lineage>
</organism>